<dbReference type="EMBL" id="JANBOH010000309">
    <property type="protein sequence ID" value="KAJ1642993.1"/>
    <property type="molecule type" value="Genomic_DNA"/>
</dbReference>
<sequence>MASANTMWTPEVELALFNSMVGLRPVGIHRHFRMINIYMRFLSLIGGAVEISIEDIKSRLSVLFNIELIEQIEEEDEEDEDADESKNENAVEHRDRDKSKYKARDGVIDANADSESERESISVNPSISADQGRKKEQNVNDKRIFSLRKSNRIRSSHGNQGRHSGGGDEEEPKDEGSSDSENNCSDAEIDKDTRNSPRVGKMLSKNGRSAVSRLVAEIDASDPQFWQKSESEFSLPWSDFGMLMIQRAGADAADDNDELERATGSAASAMSTPKTATPAPAAESQSEAEAEADDEHDATRDAESEAGSKEQADAELSDGPVTPVQRKRKGRSSTPVPRARAKATRSATASARKRQKGR</sequence>
<evidence type="ECO:0000256" key="6">
    <source>
        <dbReference type="ARBA" id="ARBA00023242"/>
    </source>
</evidence>
<evidence type="ECO:0000256" key="3">
    <source>
        <dbReference type="ARBA" id="ARBA00022853"/>
    </source>
</evidence>
<evidence type="ECO:0000256" key="1">
    <source>
        <dbReference type="ARBA" id="ARBA00004123"/>
    </source>
</evidence>
<comment type="subcellular location">
    <subcellularLocation>
        <location evidence="1">Nucleus</location>
    </subcellularLocation>
</comment>
<keyword evidence="5" id="KW-0804">Transcription</keyword>
<evidence type="ECO:0000256" key="2">
    <source>
        <dbReference type="ARBA" id="ARBA00007117"/>
    </source>
</evidence>
<accession>A0A9W8CH70</accession>
<dbReference type="GO" id="GO:0006325">
    <property type="term" value="P:chromatin organization"/>
    <property type="evidence" value="ECO:0007669"/>
    <property type="project" value="UniProtKB-KW"/>
</dbReference>
<feature type="region of interest" description="Disordered" evidence="7">
    <location>
        <begin position="250"/>
        <end position="358"/>
    </location>
</feature>
<keyword evidence="9" id="KW-1185">Reference proteome</keyword>
<keyword evidence="6" id="KW-0539">Nucleus</keyword>
<evidence type="ECO:0000313" key="8">
    <source>
        <dbReference type="EMBL" id="KAJ1642993.1"/>
    </source>
</evidence>
<feature type="compositionally biased region" description="Acidic residues" evidence="7">
    <location>
        <begin position="286"/>
        <end position="296"/>
    </location>
</feature>
<dbReference type="GO" id="GO:0035267">
    <property type="term" value="C:NuA4 histone acetyltransferase complex"/>
    <property type="evidence" value="ECO:0007669"/>
    <property type="project" value="TreeGrafter"/>
</dbReference>
<feature type="compositionally biased region" description="Basic residues" evidence="7">
    <location>
        <begin position="145"/>
        <end position="155"/>
    </location>
</feature>
<dbReference type="GO" id="GO:0006357">
    <property type="term" value="P:regulation of transcription by RNA polymerase II"/>
    <property type="evidence" value="ECO:0007669"/>
    <property type="project" value="TreeGrafter"/>
</dbReference>
<keyword evidence="3" id="KW-0156">Chromatin regulator</keyword>
<organism evidence="8 9">
    <name type="scientific">Coemansia asiatica</name>
    <dbReference type="NCBI Taxonomy" id="1052880"/>
    <lineage>
        <taxon>Eukaryota</taxon>
        <taxon>Fungi</taxon>
        <taxon>Fungi incertae sedis</taxon>
        <taxon>Zoopagomycota</taxon>
        <taxon>Kickxellomycotina</taxon>
        <taxon>Kickxellomycetes</taxon>
        <taxon>Kickxellales</taxon>
        <taxon>Kickxellaceae</taxon>
        <taxon>Coemansia</taxon>
    </lineage>
</organism>
<name>A0A9W8CH70_9FUNG</name>
<comment type="caution">
    <text evidence="8">The sequence shown here is derived from an EMBL/GenBank/DDBJ whole genome shotgun (WGS) entry which is preliminary data.</text>
</comment>
<gene>
    <name evidence="8" type="ORF">LPJ64_005194</name>
</gene>
<feature type="region of interest" description="Disordered" evidence="7">
    <location>
        <begin position="74"/>
        <end position="209"/>
    </location>
</feature>
<dbReference type="PANTHER" id="PTHR13581">
    <property type="entry name" value="MRG-BINDING PROTEIN"/>
    <property type="match status" value="1"/>
</dbReference>
<feature type="compositionally biased region" description="Low complexity" evidence="7">
    <location>
        <begin position="265"/>
        <end position="285"/>
    </location>
</feature>
<feature type="compositionally biased region" description="Basic and acidic residues" evidence="7">
    <location>
        <begin position="131"/>
        <end position="144"/>
    </location>
</feature>
<feature type="compositionally biased region" description="Basic and acidic residues" evidence="7">
    <location>
        <begin position="84"/>
        <end position="107"/>
    </location>
</feature>
<dbReference type="Pfam" id="PF07904">
    <property type="entry name" value="Eaf7"/>
    <property type="match status" value="1"/>
</dbReference>
<feature type="compositionally biased region" description="Acidic residues" evidence="7">
    <location>
        <begin position="74"/>
        <end position="83"/>
    </location>
</feature>
<comment type="similarity">
    <text evidence="2">Belongs to the EAF7 family.</text>
</comment>
<dbReference type="AlphaFoldDB" id="A0A9W8CH70"/>
<keyword evidence="4" id="KW-0805">Transcription regulation</keyword>
<reference evidence="8" key="1">
    <citation type="submission" date="2022-07" db="EMBL/GenBank/DDBJ databases">
        <title>Phylogenomic reconstructions and comparative analyses of Kickxellomycotina fungi.</title>
        <authorList>
            <person name="Reynolds N.K."/>
            <person name="Stajich J.E."/>
            <person name="Barry K."/>
            <person name="Grigoriev I.V."/>
            <person name="Crous P."/>
            <person name="Smith M.E."/>
        </authorList>
    </citation>
    <scope>NUCLEOTIDE SEQUENCE</scope>
    <source>
        <strain evidence="8">NBRC 105413</strain>
    </source>
</reference>
<evidence type="ECO:0000256" key="5">
    <source>
        <dbReference type="ARBA" id="ARBA00023163"/>
    </source>
</evidence>
<dbReference type="InterPro" id="IPR012423">
    <property type="entry name" value="Eaf7/MRGBP"/>
</dbReference>
<evidence type="ECO:0000313" key="9">
    <source>
        <dbReference type="Proteomes" id="UP001145021"/>
    </source>
</evidence>
<dbReference type="PANTHER" id="PTHR13581:SF5">
    <property type="entry name" value="MRG_MORF4L-BINDING PROTEIN"/>
    <property type="match status" value="1"/>
</dbReference>
<dbReference type="GO" id="GO:0005634">
    <property type="term" value="C:nucleus"/>
    <property type="evidence" value="ECO:0007669"/>
    <property type="project" value="UniProtKB-SubCell"/>
</dbReference>
<feature type="compositionally biased region" description="Basic and acidic residues" evidence="7">
    <location>
        <begin position="297"/>
        <end position="312"/>
    </location>
</feature>
<evidence type="ECO:0000256" key="7">
    <source>
        <dbReference type="SAM" id="MobiDB-lite"/>
    </source>
</evidence>
<proteinExistence type="inferred from homology"/>
<evidence type="ECO:0000256" key="4">
    <source>
        <dbReference type="ARBA" id="ARBA00023015"/>
    </source>
</evidence>
<dbReference type="Proteomes" id="UP001145021">
    <property type="component" value="Unassembled WGS sequence"/>
</dbReference>
<protein>
    <submittedName>
        <fullName evidence="8">Uncharacterized protein</fullName>
    </submittedName>
</protein>